<protein>
    <submittedName>
        <fullName evidence="1">Uncharacterized protein</fullName>
    </submittedName>
</protein>
<sequence length="61" mass="6673">MRAARQTVVTVRVRGTLIMCPLVPKVVRRADARVEKRKLIMGSFLYLHGCGGTVNSCGGSR</sequence>
<reference evidence="1 2" key="1">
    <citation type="submission" date="2021-01" db="EMBL/GenBank/DDBJ databases">
        <title>Whole genome shotgun sequence of Actinoplanes humidus NBRC 14915.</title>
        <authorList>
            <person name="Komaki H."/>
            <person name="Tamura T."/>
        </authorList>
    </citation>
    <scope>NUCLEOTIDE SEQUENCE [LARGE SCALE GENOMIC DNA]</scope>
    <source>
        <strain evidence="1 2">NBRC 14915</strain>
    </source>
</reference>
<comment type="caution">
    <text evidence="1">The sequence shown here is derived from an EMBL/GenBank/DDBJ whole genome shotgun (WGS) entry which is preliminary data.</text>
</comment>
<gene>
    <name evidence="1" type="ORF">Ahu01nite_065540</name>
</gene>
<keyword evidence="2" id="KW-1185">Reference proteome</keyword>
<dbReference type="EMBL" id="BOMN01000091">
    <property type="protein sequence ID" value="GIE23452.1"/>
    <property type="molecule type" value="Genomic_DNA"/>
</dbReference>
<evidence type="ECO:0000313" key="2">
    <source>
        <dbReference type="Proteomes" id="UP000603200"/>
    </source>
</evidence>
<organism evidence="1 2">
    <name type="scientific">Winogradskya humida</name>
    <dbReference type="NCBI Taxonomy" id="113566"/>
    <lineage>
        <taxon>Bacteria</taxon>
        <taxon>Bacillati</taxon>
        <taxon>Actinomycetota</taxon>
        <taxon>Actinomycetes</taxon>
        <taxon>Micromonosporales</taxon>
        <taxon>Micromonosporaceae</taxon>
        <taxon>Winogradskya</taxon>
    </lineage>
</organism>
<name>A0ABQ3ZZC6_9ACTN</name>
<dbReference type="Proteomes" id="UP000603200">
    <property type="component" value="Unassembled WGS sequence"/>
</dbReference>
<proteinExistence type="predicted"/>
<accession>A0ABQ3ZZC6</accession>
<evidence type="ECO:0000313" key="1">
    <source>
        <dbReference type="EMBL" id="GIE23452.1"/>
    </source>
</evidence>